<reference evidence="2 3" key="1">
    <citation type="submission" date="2016-05" db="EMBL/GenBank/DDBJ databases">
        <title>Comparative analysis of secretome profiles of manganese(II)-oxidizing ascomycete fungi.</title>
        <authorList>
            <consortium name="DOE Joint Genome Institute"/>
            <person name="Zeiner C.A."/>
            <person name="Purvine S.O."/>
            <person name="Zink E.M."/>
            <person name="Wu S."/>
            <person name="Pasa-Tolic L."/>
            <person name="Chaput D.L."/>
            <person name="Haridas S."/>
            <person name="Grigoriev I.V."/>
            <person name="Santelli C.M."/>
            <person name="Hansel C.M."/>
        </authorList>
    </citation>
    <scope>NUCLEOTIDE SEQUENCE [LARGE SCALE GENOMIC DNA]</scope>
    <source>
        <strain evidence="2 3">SRC1lrK2f</strain>
    </source>
</reference>
<feature type="transmembrane region" description="Helical" evidence="1">
    <location>
        <begin position="107"/>
        <end position="125"/>
    </location>
</feature>
<evidence type="ECO:0000313" key="3">
    <source>
        <dbReference type="Proteomes" id="UP000077248"/>
    </source>
</evidence>
<dbReference type="GeneID" id="29115380"/>
<keyword evidence="1" id="KW-1133">Transmembrane helix</keyword>
<organism evidence="2 3">
    <name type="scientific">Alternaria alternata</name>
    <name type="common">Alternaria rot fungus</name>
    <name type="synonym">Torula alternata</name>
    <dbReference type="NCBI Taxonomy" id="5599"/>
    <lineage>
        <taxon>Eukaryota</taxon>
        <taxon>Fungi</taxon>
        <taxon>Dikarya</taxon>
        <taxon>Ascomycota</taxon>
        <taxon>Pezizomycotina</taxon>
        <taxon>Dothideomycetes</taxon>
        <taxon>Pleosporomycetidae</taxon>
        <taxon>Pleosporales</taxon>
        <taxon>Pleosporineae</taxon>
        <taxon>Pleosporaceae</taxon>
        <taxon>Alternaria</taxon>
        <taxon>Alternaria sect. Alternaria</taxon>
        <taxon>Alternaria alternata complex</taxon>
    </lineage>
</organism>
<protein>
    <submittedName>
        <fullName evidence="2">Uncharacterized protein</fullName>
    </submittedName>
</protein>
<keyword evidence="1" id="KW-0812">Transmembrane</keyword>
<proteinExistence type="predicted"/>
<dbReference type="RefSeq" id="XP_018385855.1">
    <property type="nucleotide sequence ID" value="XM_018529786.1"/>
</dbReference>
<evidence type="ECO:0000256" key="1">
    <source>
        <dbReference type="SAM" id="Phobius"/>
    </source>
</evidence>
<evidence type="ECO:0000313" key="2">
    <source>
        <dbReference type="EMBL" id="OAG20434.1"/>
    </source>
</evidence>
<keyword evidence="3" id="KW-1185">Reference proteome</keyword>
<accession>A0A177DKF7</accession>
<name>A0A177DKF7_ALTAL</name>
<dbReference type="EMBL" id="KV441479">
    <property type="protein sequence ID" value="OAG20434.1"/>
    <property type="molecule type" value="Genomic_DNA"/>
</dbReference>
<dbReference type="AlphaFoldDB" id="A0A177DKF7"/>
<sequence>MPVASNHHTRNQSHRSLQELGSIKDSQDLAFLNQPCYYGTNVDSSQITVGTIQIKRKDSEPVHSTTQLCIAFQDGQQTLLQLTKLYSLHIIVAASLYMFFFEVAVRLPFLLVVAFAIPSIHVLVVPEKPVTDVNTYNDDSEGLCRRYSVDSVVPGEPVAQYKTVGALHPAVAIFPGLTVFSPSTWFPRATDNIHSRHKRQRLHTTFREPTYQPRRTFREAFEDTLPRVLESWTMFVFRTMFYQITSRITVFIIERAYEVITGQEMNVDVYIMNILRFYWDWATGMSGFALHSIKWIILGLIMLLDQLLVWLGRQITMVTEAMHDRRLQYDDLNAVQF</sequence>
<dbReference type="Proteomes" id="UP000077248">
    <property type="component" value="Unassembled WGS sequence"/>
</dbReference>
<keyword evidence="1" id="KW-0472">Membrane</keyword>
<gene>
    <name evidence="2" type="ORF">CC77DRAFT_1095282</name>
</gene>
<dbReference type="KEGG" id="aalt:CC77DRAFT_1095282"/>
<dbReference type="VEuPathDB" id="FungiDB:CC77DRAFT_1095282"/>